<sequence>MARYRFHCTNGLECVFDAKGSDIRVADRLRRRADQVARNVMQILEDRTDWSEWRVTVHDLKGRRVLLQPFVPSSDRATARAA</sequence>
<evidence type="ECO:0000313" key="3">
    <source>
        <dbReference type="Proteomes" id="UP001055125"/>
    </source>
</evidence>
<evidence type="ECO:0000313" key="2">
    <source>
        <dbReference type="EMBL" id="GJD97987.1"/>
    </source>
</evidence>
<protein>
    <recommendedName>
        <fullName evidence="1">DUF6894 domain-containing protein</fullName>
    </recommendedName>
</protein>
<gene>
    <name evidence="2" type="ORF">OCOJLMKI_5226</name>
</gene>
<name>A0ABQ4S6J1_9HYPH</name>
<dbReference type="EMBL" id="BPQP01000138">
    <property type="protein sequence ID" value="GJD97987.1"/>
    <property type="molecule type" value="Genomic_DNA"/>
</dbReference>
<organism evidence="2 3">
    <name type="scientific">Methylobacterium iners</name>
    <dbReference type="NCBI Taxonomy" id="418707"/>
    <lineage>
        <taxon>Bacteria</taxon>
        <taxon>Pseudomonadati</taxon>
        <taxon>Pseudomonadota</taxon>
        <taxon>Alphaproteobacteria</taxon>
        <taxon>Hyphomicrobiales</taxon>
        <taxon>Methylobacteriaceae</taxon>
        <taxon>Methylobacterium</taxon>
    </lineage>
</organism>
<dbReference type="Pfam" id="PF21834">
    <property type="entry name" value="DUF6894"/>
    <property type="match status" value="1"/>
</dbReference>
<dbReference type="Proteomes" id="UP001055125">
    <property type="component" value="Unassembled WGS sequence"/>
</dbReference>
<dbReference type="RefSeq" id="WP_238247090.1">
    <property type="nucleotide sequence ID" value="NZ_BPQP01000138.1"/>
</dbReference>
<comment type="caution">
    <text evidence="2">The sequence shown here is derived from an EMBL/GenBank/DDBJ whole genome shotgun (WGS) entry which is preliminary data.</text>
</comment>
<keyword evidence="3" id="KW-1185">Reference proteome</keyword>
<feature type="domain" description="DUF6894" evidence="1">
    <location>
        <begin position="3"/>
        <end position="70"/>
    </location>
</feature>
<reference evidence="2" key="1">
    <citation type="journal article" date="2021" name="Front. Microbiol.">
        <title>Comprehensive Comparative Genomics and Phenotyping of Methylobacterium Species.</title>
        <authorList>
            <person name="Alessa O."/>
            <person name="Ogura Y."/>
            <person name="Fujitani Y."/>
            <person name="Takami H."/>
            <person name="Hayashi T."/>
            <person name="Sahin N."/>
            <person name="Tani A."/>
        </authorList>
    </citation>
    <scope>NUCLEOTIDE SEQUENCE</scope>
    <source>
        <strain evidence="2">DSM 19015</strain>
    </source>
</reference>
<proteinExistence type="predicted"/>
<dbReference type="InterPro" id="IPR054189">
    <property type="entry name" value="DUF6894"/>
</dbReference>
<evidence type="ECO:0000259" key="1">
    <source>
        <dbReference type="Pfam" id="PF21834"/>
    </source>
</evidence>
<accession>A0ABQ4S6J1</accession>
<reference evidence="2" key="2">
    <citation type="submission" date="2021-08" db="EMBL/GenBank/DDBJ databases">
        <authorList>
            <person name="Tani A."/>
            <person name="Ola A."/>
            <person name="Ogura Y."/>
            <person name="Katsura K."/>
            <person name="Hayashi T."/>
        </authorList>
    </citation>
    <scope>NUCLEOTIDE SEQUENCE</scope>
    <source>
        <strain evidence="2">DSM 19015</strain>
    </source>
</reference>